<feature type="compositionally biased region" description="Polar residues" evidence="1">
    <location>
        <begin position="130"/>
        <end position="151"/>
    </location>
</feature>
<feature type="compositionally biased region" description="Low complexity" evidence="1">
    <location>
        <begin position="253"/>
        <end position="264"/>
    </location>
</feature>
<feature type="compositionally biased region" description="Low complexity" evidence="1">
    <location>
        <begin position="116"/>
        <end position="127"/>
    </location>
</feature>
<feature type="compositionally biased region" description="Low complexity" evidence="1">
    <location>
        <begin position="7"/>
        <end position="46"/>
    </location>
</feature>
<dbReference type="GeneID" id="37032725"/>
<dbReference type="CDD" id="cd20558">
    <property type="entry name" value="CYCLIN_ScPCL7-like"/>
    <property type="match status" value="1"/>
</dbReference>
<evidence type="ECO:0000256" key="1">
    <source>
        <dbReference type="SAM" id="MobiDB-lite"/>
    </source>
</evidence>
<sequence length="672" mass="69857">MPRWGDSPTTQPQSQGQPASLSPSQSSSGSFDSPAYYSSPSSSQVGGRRGGGSSAASSNNTSPPIATSSDTTLPFLHHSSTHNLAQAAKALSASGAVAGSANQQEARSALRLAAGATAGTRTHSAATPSRRLSPNVMASSHPSASVAYDSSVNSGAAHSGVAFVRGDHAVGSAPIERSPRSGYSRSPPESRMNEMSQGPGTEDRTRSRSGNGPASKTRRTTSPLQQTSWAEPGPSHQQDWDARADSLERAPGTSTAAQAASTVSPRMNIRNSPRRTEAVPDAIATEALHLAQTSPQYTAKTRRSSMIRELQGQSLPGGGPAQHLDLATFPPQDLLRVLAALLNQIATANDELKPGGTGADRRKESRSRGGSRRQDGVDPGAGGDGMAVSAQNGASPAPSTGASSTTARDTRHDLATPEGLDIRSGSADSQGKGSWPPITTAALGALGTQSSTLCFHARNVPSISIESYLLRILKYCPTTNDVFLSLLVYFDRMSRMGLGAAPGSSGSGSPAGQAAGLPALDGEEVSSGSSALARDNPGFASALAEPHPGMKGFAIDSYNVHRLVIAGVTVASKFFSDVFYTNSRYAKVGGLPVHELNQLELQFLLLNDFHLVIPLDEMQRYANQLLVYGSGQWSPSRVRELAPPEQRAVQVEEPRSATSPQNTGSAAMSTSQ</sequence>
<feature type="compositionally biased region" description="Basic and acidic residues" evidence="1">
    <location>
        <begin position="238"/>
        <end position="248"/>
    </location>
</feature>
<feature type="region of interest" description="Disordered" evidence="1">
    <location>
        <begin position="500"/>
        <end position="532"/>
    </location>
</feature>
<dbReference type="RefSeq" id="XP_025368111.1">
    <property type="nucleotide sequence ID" value="XM_025510855.1"/>
</dbReference>
<feature type="compositionally biased region" description="Low complexity" evidence="1">
    <location>
        <begin position="393"/>
        <end position="407"/>
    </location>
</feature>
<dbReference type="OrthoDB" id="1060854at2759"/>
<keyword evidence="3" id="KW-1185">Reference proteome</keyword>
<feature type="region of interest" description="Disordered" evidence="1">
    <location>
        <begin position="350"/>
        <end position="435"/>
    </location>
</feature>
<protein>
    <submittedName>
        <fullName evidence="2">Cyclin-domain-containing protein</fullName>
    </submittedName>
</protein>
<feature type="compositionally biased region" description="Basic and acidic residues" evidence="1">
    <location>
        <begin position="359"/>
        <end position="376"/>
    </location>
</feature>
<dbReference type="Pfam" id="PF08613">
    <property type="entry name" value="Cyclin"/>
    <property type="match status" value="2"/>
</dbReference>
<dbReference type="GO" id="GO:0019901">
    <property type="term" value="F:protein kinase binding"/>
    <property type="evidence" value="ECO:0007669"/>
    <property type="project" value="InterPro"/>
</dbReference>
<dbReference type="GO" id="GO:0005634">
    <property type="term" value="C:nucleus"/>
    <property type="evidence" value="ECO:0007669"/>
    <property type="project" value="TreeGrafter"/>
</dbReference>
<feature type="compositionally biased region" description="Polar residues" evidence="1">
    <location>
        <begin position="59"/>
        <end position="72"/>
    </location>
</feature>
<reference evidence="2 3" key="1">
    <citation type="journal article" date="2018" name="Mol. Biol. Evol.">
        <title>Broad Genomic Sampling Reveals a Smut Pathogenic Ancestry of the Fungal Clade Ustilaginomycotina.</title>
        <authorList>
            <person name="Kijpornyongpan T."/>
            <person name="Mondo S.J."/>
            <person name="Barry K."/>
            <person name="Sandor L."/>
            <person name="Lee J."/>
            <person name="Lipzen A."/>
            <person name="Pangilinan J."/>
            <person name="LaButti K."/>
            <person name="Hainaut M."/>
            <person name="Henrissat B."/>
            <person name="Grigoriev I.V."/>
            <person name="Spatafora J.W."/>
            <person name="Aime M.C."/>
        </authorList>
    </citation>
    <scope>NUCLEOTIDE SEQUENCE [LARGE SCALE GENOMIC DNA]</scope>
    <source>
        <strain evidence="2 3">MCA 4658</strain>
    </source>
</reference>
<evidence type="ECO:0000313" key="3">
    <source>
        <dbReference type="Proteomes" id="UP000245783"/>
    </source>
</evidence>
<dbReference type="PANTHER" id="PTHR15615:SF94">
    <property type="entry name" value="PHO85 CYCLIN-6-RELATED"/>
    <property type="match status" value="1"/>
</dbReference>
<dbReference type="InterPro" id="IPR013922">
    <property type="entry name" value="Cyclin_PHO80-like"/>
</dbReference>
<dbReference type="AlphaFoldDB" id="A0A316VXD8"/>
<dbReference type="STRING" id="1522189.A0A316VXD8"/>
<proteinExistence type="predicted"/>
<feature type="compositionally biased region" description="Low complexity" evidence="1">
    <location>
        <begin position="180"/>
        <end position="190"/>
    </location>
</feature>
<dbReference type="InParanoid" id="A0A316VXD8"/>
<feature type="region of interest" description="Disordered" evidence="1">
    <location>
        <begin position="116"/>
        <end position="151"/>
    </location>
</feature>
<feature type="region of interest" description="Disordered" evidence="1">
    <location>
        <begin position="1"/>
        <end position="76"/>
    </location>
</feature>
<feature type="region of interest" description="Disordered" evidence="1">
    <location>
        <begin position="639"/>
        <end position="672"/>
    </location>
</feature>
<dbReference type="Gene3D" id="1.10.472.10">
    <property type="entry name" value="Cyclin-like"/>
    <property type="match status" value="1"/>
</dbReference>
<dbReference type="Proteomes" id="UP000245783">
    <property type="component" value="Unassembled WGS sequence"/>
</dbReference>
<gene>
    <name evidence="2" type="ORF">IE81DRAFT_197943</name>
</gene>
<evidence type="ECO:0000313" key="2">
    <source>
        <dbReference type="EMBL" id="PWN40951.1"/>
    </source>
</evidence>
<feature type="region of interest" description="Disordered" evidence="1">
    <location>
        <begin position="170"/>
        <end position="274"/>
    </location>
</feature>
<dbReference type="EMBL" id="KZ819402">
    <property type="protein sequence ID" value="PWN40951.1"/>
    <property type="molecule type" value="Genomic_DNA"/>
</dbReference>
<name>A0A316VXD8_9BASI</name>
<feature type="compositionally biased region" description="Polar residues" evidence="1">
    <location>
        <begin position="208"/>
        <end position="229"/>
    </location>
</feature>
<accession>A0A316VXD8</accession>
<dbReference type="GO" id="GO:0000307">
    <property type="term" value="C:cyclin-dependent protein kinase holoenzyme complex"/>
    <property type="evidence" value="ECO:0007669"/>
    <property type="project" value="TreeGrafter"/>
</dbReference>
<organism evidence="2 3">
    <name type="scientific">Ceraceosorus guamensis</name>
    <dbReference type="NCBI Taxonomy" id="1522189"/>
    <lineage>
        <taxon>Eukaryota</taxon>
        <taxon>Fungi</taxon>
        <taxon>Dikarya</taxon>
        <taxon>Basidiomycota</taxon>
        <taxon>Ustilaginomycotina</taxon>
        <taxon>Exobasidiomycetes</taxon>
        <taxon>Ceraceosorales</taxon>
        <taxon>Ceraceosoraceae</taxon>
        <taxon>Ceraceosorus</taxon>
    </lineage>
</organism>
<dbReference type="GO" id="GO:0016538">
    <property type="term" value="F:cyclin-dependent protein serine/threonine kinase regulator activity"/>
    <property type="evidence" value="ECO:0007669"/>
    <property type="project" value="TreeGrafter"/>
</dbReference>
<feature type="compositionally biased region" description="Low complexity" evidence="1">
    <location>
        <begin position="500"/>
        <end position="520"/>
    </location>
</feature>
<dbReference type="PANTHER" id="PTHR15615">
    <property type="match status" value="1"/>
</dbReference>
<feature type="compositionally biased region" description="Polar residues" evidence="1">
    <location>
        <begin position="656"/>
        <end position="672"/>
    </location>
</feature>